<keyword evidence="3 8" id="KW-0235">DNA replication</keyword>
<dbReference type="PRINTS" id="PR00051">
    <property type="entry name" value="DNAA"/>
</dbReference>
<dbReference type="STRING" id="1797517.A3F61_02250"/>
<comment type="similarity">
    <text evidence="1 8 11">Belongs to the DnaA family.</text>
</comment>
<dbReference type="Pfam" id="PF08299">
    <property type="entry name" value="Bac_DnaA_C"/>
    <property type="match status" value="1"/>
</dbReference>
<dbReference type="Pfam" id="PF00308">
    <property type="entry name" value="Bac_DnaA"/>
    <property type="match status" value="1"/>
</dbReference>
<evidence type="ECO:0000256" key="1">
    <source>
        <dbReference type="ARBA" id="ARBA00006583"/>
    </source>
</evidence>
<evidence type="ECO:0000256" key="4">
    <source>
        <dbReference type="ARBA" id="ARBA00022741"/>
    </source>
</evidence>
<evidence type="ECO:0000256" key="3">
    <source>
        <dbReference type="ARBA" id="ARBA00022705"/>
    </source>
</evidence>
<dbReference type="GO" id="GO:0003688">
    <property type="term" value="F:DNA replication origin binding"/>
    <property type="evidence" value="ECO:0007669"/>
    <property type="project" value="UniProtKB-UniRule"/>
</dbReference>
<evidence type="ECO:0000313" key="15">
    <source>
        <dbReference type="Proteomes" id="UP000178272"/>
    </source>
</evidence>
<feature type="binding site" evidence="8">
    <location>
        <position position="172"/>
    </location>
    <ligand>
        <name>ATP</name>
        <dbReference type="ChEBI" id="CHEBI:30616"/>
    </ligand>
</feature>
<dbReference type="PANTHER" id="PTHR30050:SF2">
    <property type="entry name" value="CHROMOSOMAL REPLICATION INITIATOR PROTEIN DNAA"/>
    <property type="match status" value="1"/>
</dbReference>
<feature type="region of interest" description="Domain I, interacts with DnaA modulators" evidence="8">
    <location>
        <begin position="1"/>
        <end position="96"/>
    </location>
</feature>
<dbReference type="InterPro" id="IPR010921">
    <property type="entry name" value="Trp_repressor/repl_initiator"/>
</dbReference>
<dbReference type="Gene3D" id="1.10.1750.10">
    <property type="match status" value="1"/>
</dbReference>
<dbReference type="InterPro" id="IPR027417">
    <property type="entry name" value="P-loop_NTPase"/>
</dbReference>
<comment type="caution">
    <text evidence="14">The sequence shown here is derived from an EMBL/GenBank/DDBJ whole genome shotgun (WGS) entry which is preliminary data.</text>
</comment>
<dbReference type="InterPro" id="IPR038454">
    <property type="entry name" value="DnaA_N_sf"/>
</dbReference>
<reference evidence="14 15" key="1">
    <citation type="journal article" date="2016" name="Nat. Commun.">
        <title>Thousands of microbial genomes shed light on interconnected biogeochemical processes in an aquifer system.</title>
        <authorList>
            <person name="Anantharaman K."/>
            <person name="Brown C.T."/>
            <person name="Hug L.A."/>
            <person name="Sharon I."/>
            <person name="Castelle C.J."/>
            <person name="Probst A.J."/>
            <person name="Thomas B.C."/>
            <person name="Singh A."/>
            <person name="Wilkins M.J."/>
            <person name="Karaoz U."/>
            <person name="Brodie E.L."/>
            <person name="Williams K.H."/>
            <person name="Hubbard S.S."/>
            <person name="Banfield J.F."/>
        </authorList>
    </citation>
    <scope>NUCLEOTIDE SEQUENCE [LARGE SCALE GENOMIC DNA]</scope>
</reference>
<name>A0A1G1V8B8_9BACT</name>
<proteinExistence type="inferred from homology"/>
<feature type="region of interest" description="Domain IV, binds dsDNA" evidence="8">
    <location>
        <begin position="340"/>
        <end position="462"/>
    </location>
</feature>
<dbReference type="GO" id="GO:0006270">
    <property type="term" value="P:DNA replication initiation"/>
    <property type="evidence" value="ECO:0007669"/>
    <property type="project" value="UniProtKB-UniRule"/>
</dbReference>
<dbReference type="GO" id="GO:0008289">
    <property type="term" value="F:lipid binding"/>
    <property type="evidence" value="ECO:0007669"/>
    <property type="project" value="UniProtKB-KW"/>
</dbReference>
<dbReference type="SUPFAM" id="SSF52540">
    <property type="entry name" value="P-loop containing nucleoside triphosphate hydrolases"/>
    <property type="match status" value="1"/>
</dbReference>
<comment type="subunit">
    <text evidence="8">Oligomerizes as a right-handed, spiral filament on DNA at oriC.</text>
</comment>
<dbReference type="InterPro" id="IPR001957">
    <property type="entry name" value="Chromosome_initiator_DnaA"/>
</dbReference>
<evidence type="ECO:0000256" key="2">
    <source>
        <dbReference type="ARBA" id="ARBA00022490"/>
    </source>
</evidence>
<dbReference type="Gene3D" id="3.40.50.300">
    <property type="entry name" value="P-loop containing nucleotide triphosphate hydrolases"/>
    <property type="match status" value="1"/>
</dbReference>
<dbReference type="Gene3D" id="1.10.8.60">
    <property type="match status" value="1"/>
</dbReference>
<evidence type="ECO:0000256" key="5">
    <source>
        <dbReference type="ARBA" id="ARBA00022840"/>
    </source>
</evidence>
<evidence type="ECO:0000256" key="6">
    <source>
        <dbReference type="ARBA" id="ARBA00023121"/>
    </source>
</evidence>
<dbReference type="GO" id="GO:0005524">
    <property type="term" value="F:ATP binding"/>
    <property type="evidence" value="ECO:0007669"/>
    <property type="project" value="UniProtKB-UniRule"/>
</dbReference>
<dbReference type="SMART" id="SM00382">
    <property type="entry name" value="AAA"/>
    <property type="match status" value="1"/>
</dbReference>
<gene>
    <name evidence="8" type="primary">dnaA</name>
    <name evidence="14" type="ORF">A3F61_02250</name>
</gene>
<dbReference type="AlphaFoldDB" id="A0A1G1V8B8"/>
<evidence type="ECO:0000256" key="9">
    <source>
        <dbReference type="NCBIfam" id="TIGR00362"/>
    </source>
</evidence>
<comment type="domain">
    <text evidence="8">Domain I is involved in oligomerization and binding regulators, domain II is flexibile and of varying length in different bacteria, domain III forms the AAA+ region, while domain IV binds dsDNA.</text>
</comment>
<evidence type="ECO:0000256" key="8">
    <source>
        <dbReference type="HAMAP-Rule" id="MF_00377"/>
    </source>
</evidence>
<accession>A0A1G1V8B8</accession>
<dbReference type="PANTHER" id="PTHR30050">
    <property type="entry name" value="CHROMOSOMAL REPLICATION INITIATOR PROTEIN DNAA"/>
    <property type="match status" value="1"/>
</dbReference>
<keyword evidence="5 8" id="KW-0067">ATP-binding</keyword>
<evidence type="ECO:0000259" key="12">
    <source>
        <dbReference type="SMART" id="SM00382"/>
    </source>
</evidence>
<dbReference type="GO" id="GO:0005737">
    <property type="term" value="C:cytoplasm"/>
    <property type="evidence" value="ECO:0007669"/>
    <property type="project" value="UniProtKB-SubCell"/>
</dbReference>
<dbReference type="SMART" id="SM00760">
    <property type="entry name" value="Bac_DnaA_C"/>
    <property type="match status" value="1"/>
</dbReference>
<evidence type="ECO:0000313" key="14">
    <source>
        <dbReference type="EMBL" id="OGY11659.1"/>
    </source>
</evidence>
<organism evidence="14 15">
    <name type="scientific">Candidatus Blackburnbacteria bacterium RIFCSPHIGHO2_12_FULL_41_13b</name>
    <dbReference type="NCBI Taxonomy" id="1797517"/>
    <lineage>
        <taxon>Bacteria</taxon>
        <taxon>Candidatus Blackburniibacteriota</taxon>
    </lineage>
</organism>
<evidence type="ECO:0000256" key="11">
    <source>
        <dbReference type="RuleBase" id="RU004227"/>
    </source>
</evidence>
<evidence type="ECO:0000259" key="13">
    <source>
        <dbReference type="SMART" id="SM00760"/>
    </source>
</evidence>
<protein>
    <recommendedName>
        <fullName evidence="8 9">Chromosomal replication initiator protein DnaA</fullName>
    </recommendedName>
</protein>
<comment type="caution">
    <text evidence="8">Lacks conserved residue(s) required for the propagation of feature annotation.</text>
</comment>
<dbReference type="Gene3D" id="3.30.300.180">
    <property type="match status" value="1"/>
</dbReference>
<feature type="binding site" evidence="8">
    <location>
        <position position="171"/>
    </location>
    <ligand>
        <name>ATP</name>
        <dbReference type="ChEBI" id="CHEBI:30616"/>
    </ligand>
</feature>
<dbReference type="CDD" id="cd00009">
    <property type="entry name" value="AAA"/>
    <property type="match status" value="1"/>
</dbReference>
<dbReference type="SUPFAM" id="SSF48295">
    <property type="entry name" value="TrpR-like"/>
    <property type="match status" value="1"/>
</dbReference>
<feature type="domain" description="AAA+ ATPase" evidence="12">
    <location>
        <begin position="157"/>
        <end position="289"/>
    </location>
</feature>
<dbReference type="InterPro" id="IPR024633">
    <property type="entry name" value="DnaA_N_dom"/>
</dbReference>
<dbReference type="Pfam" id="PF11638">
    <property type="entry name" value="DnaA_N"/>
    <property type="match status" value="1"/>
</dbReference>
<dbReference type="CDD" id="cd06571">
    <property type="entry name" value="Bac_DnaA_C"/>
    <property type="match status" value="1"/>
</dbReference>
<dbReference type="InterPro" id="IPR020591">
    <property type="entry name" value="Chromosome_initiator_DnaA-like"/>
</dbReference>
<feature type="domain" description="Chromosomal replication initiator DnaA C-terminal" evidence="13">
    <location>
        <begin position="371"/>
        <end position="440"/>
    </location>
</feature>
<keyword evidence="7 8" id="KW-0238">DNA-binding</keyword>
<comment type="subcellular location">
    <subcellularLocation>
        <location evidence="8">Cytoplasm</location>
    </subcellularLocation>
</comment>
<sequence length="462" mass="51729">MDTQKLWKDVLETIKVSVSGANYSTWLSQTFIISVKPVGETGLPADRQVVEIGCPNAFIADGLEKRYFTLIQESLNQVTGIKNEVVFSVQQIQSETKKIVGSPLFSQNLQSEEKSLEDDFKKARIRQGFTFENFAVSSSNQMAHAAADAVSKNIGSAYNPLFFWGGVGIGKTHLMLAIGSYFLRHNPDGKALYVMGEEFTTEIVEAIRNKNTQEFKKRYRSLKLLMLDDVQFIAGKEKVQEEFFHTFNTILREGGQVVLTSDRPPTEIQKLEDRLRNRFEAGMIVDISPPDFELRTAISLIKAQQKGMTLDMDVAQAIAANIDNPRKIEGFLTRLLAETNSFKEKITIDLVNKILGKTNGVLITPQRKATLPQELIDAVCDYFSLGKRKLLSDTRTRPVAHPRQILMYLLRVELGLPLQEVGRLVGGRDHTTVMHAVGKISTNLSTNGGLRDDILGIKKYIS</sequence>
<dbReference type="InterPro" id="IPR013317">
    <property type="entry name" value="DnaA_dom"/>
</dbReference>
<dbReference type="GO" id="GO:0005886">
    <property type="term" value="C:plasma membrane"/>
    <property type="evidence" value="ECO:0007669"/>
    <property type="project" value="TreeGrafter"/>
</dbReference>
<keyword evidence="6 8" id="KW-0446">Lipid-binding</keyword>
<dbReference type="GO" id="GO:0006275">
    <property type="term" value="P:regulation of DNA replication"/>
    <property type="evidence" value="ECO:0007669"/>
    <property type="project" value="UniProtKB-UniRule"/>
</dbReference>
<dbReference type="Proteomes" id="UP000178272">
    <property type="component" value="Unassembled WGS sequence"/>
</dbReference>
<evidence type="ECO:0000256" key="7">
    <source>
        <dbReference type="ARBA" id="ARBA00023125"/>
    </source>
</evidence>
<comment type="function">
    <text evidence="8 10">Plays an essential role in the initiation and regulation of chromosomal replication. ATP-DnaA binds to the origin of replication (oriC) to initiate formation of the DNA replication initiation complex once per cell cycle. Binds the DnaA box (a 9 base pair repeat at the origin) and separates the double-stranded (ds)DNA. Forms a right-handed helical filament on oriC DNA; dsDNA binds to the exterior of the filament while single-stranded (ss)DNA is stabiized in the filament's interior. The ATP-DnaA-oriC complex binds and stabilizes one strand of the AT-rich DNA unwinding element (DUE), permitting loading of DNA polymerase. After initiation quickly degrades to an ADP-DnaA complex that is not apt for DNA replication. Binds acidic phospholipids.</text>
</comment>
<keyword evidence="2 8" id="KW-0963">Cytoplasm</keyword>
<dbReference type="InterPro" id="IPR003593">
    <property type="entry name" value="AAA+_ATPase"/>
</dbReference>
<dbReference type="NCBIfam" id="TIGR00362">
    <property type="entry name" value="DnaA"/>
    <property type="match status" value="1"/>
</dbReference>
<dbReference type="HAMAP" id="MF_00377">
    <property type="entry name" value="DnaA_bact"/>
    <property type="match status" value="1"/>
</dbReference>
<feature type="binding site" evidence="8">
    <location>
        <position position="170"/>
    </location>
    <ligand>
        <name>ATP</name>
        <dbReference type="ChEBI" id="CHEBI:30616"/>
    </ligand>
</feature>
<feature type="binding site" evidence="8">
    <location>
        <position position="168"/>
    </location>
    <ligand>
        <name>ATP</name>
        <dbReference type="ChEBI" id="CHEBI:30616"/>
    </ligand>
</feature>
<evidence type="ECO:0000256" key="10">
    <source>
        <dbReference type="RuleBase" id="RU000577"/>
    </source>
</evidence>
<dbReference type="InterPro" id="IPR013159">
    <property type="entry name" value="DnaA_C"/>
</dbReference>
<dbReference type="EMBL" id="MHCA01000033">
    <property type="protein sequence ID" value="OGY11659.1"/>
    <property type="molecule type" value="Genomic_DNA"/>
</dbReference>
<keyword evidence="4 8" id="KW-0547">Nucleotide-binding</keyword>